<dbReference type="KEGG" id="tmb:Thimo_2792"/>
<evidence type="ECO:0000313" key="8">
    <source>
        <dbReference type="Proteomes" id="UP000010816"/>
    </source>
</evidence>
<dbReference type="eggNOG" id="COG3270">
    <property type="taxonomic scope" value="Bacteria"/>
</dbReference>
<evidence type="ECO:0000256" key="1">
    <source>
        <dbReference type="ARBA" id="ARBA00022603"/>
    </source>
</evidence>
<keyword evidence="1 5" id="KW-0489">Methyltransferase</keyword>
<dbReference type="SUPFAM" id="SSF53335">
    <property type="entry name" value="S-adenosyl-L-methionine-dependent methyltransferases"/>
    <property type="match status" value="1"/>
</dbReference>
<dbReference type="EMBL" id="CP003051">
    <property type="protein sequence ID" value="AGA91499.1"/>
    <property type="molecule type" value="Genomic_DNA"/>
</dbReference>
<keyword evidence="3 5" id="KW-0949">S-adenosyl-L-methionine</keyword>
<keyword evidence="4 5" id="KW-0694">RNA-binding</keyword>
<evidence type="ECO:0000313" key="7">
    <source>
        <dbReference type="EMBL" id="AGA91499.1"/>
    </source>
</evidence>
<feature type="active site" description="Nucleophile" evidence="5">
    <location>
        <position position="240"/>
    </location>
</feature>
<dbReference type="eggNOG" id="COG0144">
    <property type="taxonomic scope" value="Bacteria"/>
</dbReference>
<reference evidence="7 8" key="1">
    <citation type="submission" date="2011-09" db="EMBL/GenBank/DDBJ databases">
        <title>Complete sequence of chromosome of Thioflavicoccus mobilis 8321.</title>
        <authorList>
            <consortium name="US DOE Joint Genome Institute"/>
            <person name="Lucas S."/>
            <person name="Han J."/>
            <person name="Lapidus A."/>
            <person name="Cheng J.-F."/>
            <person name="Goodwin L."/>
            <person name="Pitluck S."/>
            <person name="Peters L."/>
            <person name="Ovchinnikova G."/>
            <person name="Lu M."/>
            <person name="Detter J.C."/>
            <person name="Han C."/>
            <person name="Tapia R."/>
            <person name="Land M."/>
            <person name="Hauser L."/>
            <person name="Kyrpides N."/>
            <person name="Ivanova N."/>
            <person name="Pagani I."/>
            <person name="Vogl K."/>
            <person name="Liu Z."/>
            <person name="Imhoff J."/>
            <person name="Thiel V."/>
            <person name="Frigaard N.-U."/>
            <person name="Bryant D."/>
            <person name="Woyke T."/>
        </authorList>
    </citation>
    <scope>NUCLEOTIDE SEQUENCE [LARGE SCALE GENOMIC DNA]</scope>
    <source>
        <strain evidence="7 8">8321</strain>
    </source>
</reference>
<feature type="binding site" evidence="5">
    <location>
        <position position="143"/>
    </location>
    <ligand>
        <name>S-adenosyl-L-methionine</name>
        <dbReference type="ChEBI" id="CHEBI:59789"/>
    </ligand>
</feature>
<evidence type="ECO:0000256" key="4">
    <source>
        <dbReference type="ARBA" id="ARBA00022884"/>
    </source>
</evidence>
<dbReference type="STRING" id="765912.Thimo_2792"/>
<dbReference type="Proteomes" id="UP000010816">
    <property type="component" value="Chromosome"/>
</dbReference>
<dbReference type="Gene3D" id="3.30.70.1170">
    <property type="entry name" value="Sun protein, domain 3"/>
    <property type="match status" value="1"/>
</dbReference>
<feature type="domain" description="SAM-dependent MTase RsmB/NOP-type" evidence="6">
    <location>
        <begin position="29"/>
        <end position="314"/>
    </location>
</feature>
<evidence type="ECO:0000259" key="6">
    <source>
        <dbReference type="PROSITE" id="PS51686"/>
    </source>
</evidence>
<keyword evidence="2 5" id="KW-0808">Transferase</keyword>
<evidence type="ECO:0000256" key="5">
    <source>
        <dbReference type="PROSITE-ProRule" id="PRU01023"/>
    </source>
</evidence>
<protein>
    <submittedName>
        <fullName evidence="7">tRNA/rRNA cytosine-C5-methylase</fullName>
    </submittedName>
</protein>
<dbReference type="PRINTS" id="PR02008">
    <property type="entry name" value="RCMTFAMILY"/>
</dbReference>
<gene>
    <name evidence="7" type="ORF">Thimo_2792</name>
</gene>
<proteinExistence type="inferred from homology"/>
<dbReference type="Gene3D" id="3.40.50.150">
    <property type="entry name" value="Vaccinia Virus protein VP39"/>
    <property type="match status" value="1"/>
</dbReference>
<dbReference type="InterPro" id="IPR023267">
    <property type="entry name" value="RCMT"/>
</dbReference>
<keyword evidence="8" id="KW-1185">Reference proteome</keyword>
<dbReference type="CDD" id="cd02440">
    <property type="entry name" value="AdoMet_MTases"/>
    <property type="match status" value="1"/>
</dbReference>
<dbReference type="GO" id="GO:0008173">
    <property type="term" value="F:RNA methyltransferase activity"/>
    <property type="evidence" value="ECO:0007669"/>
    <property type="project" value="InterPro"/>
</dbReference>
<dbReference type="InterPro" id="IPR049560">
    <property type="entry name" value="MeTrfase_RsmB-F_NOP2_cat"/>
</dbReference>
<dbReference type="PATRIC" id="fig|765912.4.peg.2735"/>
<dbReference type="PROSITE" id="PS51686">
    <property type="entry name" value="SAM_MT_RSMB_NOP"/>
    <property type="match status" value="1"/>
</dbReference>
<sequence length="490" mass="52637">MTGRRRTDPPALRASLTRYRDLIDDWPAFCEAIARPQPTCLWANPARITSGALADLLAEEGLAAEPLAWRPDSLRLVPGVRSGRFWWYCAGLAHAQEEASQLPVTLLSAAPGHRVLDLCAAPGGKTAQIACALGNRGTLVANDFAAERIKALVGNLDRLGIVNTTVTRVDGSNFPAAAGQFDRILVDAPCSSEGTLRRNPDRAADLNVALSQRLAARQRALLRKAVQRCRPGGRIVYSTCTFAPEENELVVADILAEQGGRLRLCAAEVAGLKTAPGVTAWAGRALDASLARCLRLWPHHNDTGGFFVAVLEKDPTLPGEPEPTPAALTAEAGDEAWVEALTARYGLPEGLWQELRIQRQTRRGLHLIAADHRPPAAPAAEGRGLFFQRTNIRPPKLTTAGALLFGAHATRHRLELSAAQRDAYLAREDLVPSPRQVAEAVPGQVIVTHRGFPLGLAIWHRSGTLASLFPSRWSGCAGGGRPSVEAEAED</sequence>
<evidence type="ECO:0000256" key="3">
    <source>
        <dbReference type="ARBA" id="ARBA00022691"/>
    </source>
</evidence>
<accession>L0H1Q4</accession>
<feature type="binding site" evidence="5">
    <location>
        <position position="187"/>
    </location>
    <ligand>
        <name>S-adenosyl-L-methionine</name>
        <dbReference type="ChEBI" id="CHEBI:59789"/>
    </ligand>
</feature>
<dbReference type="AlphaFoldDB" id="L0H1Q4"/>
<evidence type="ECO:0000256" key="2">
    <source>
        <dbReference type="ARBA" id="ARBA00022679"/>
    </source>
</evidence>
<dbReference type="RefSeq" id="WP_015281631.1">
    <property type="nucleotide sequence ID" value="NC_019940.1"/>
</dbReference>
<feature type="binding site" evidence="5">
    <location>
        <position position="170"/>
    </location>
    <ligand>
        <name>S-adenosyl-L-methionine</name>
        <dbReference type="ChEBI" id="CHEBI:59789"/>
    </ligand>
</feature>
<comment type="similarity">
    <text evidence="5">Belongs to the class I-like SAM-binding methyltransferase superfamily. RsmB/NOP family.</text>
</comment>
<dbReference type="InterPro" id="IPR001678">
    <property type="entry name" value="MeTrfase_RsmB-F_NOP2_dom"/>
</dbReference>
<name>L0H1Q4_9GAMM</name>
<dbReference type="InterPro" id="IPR029063">
    <property type="entry name" value="SAM-dependent_MTases_sf"/>
</dbReference>
<organism evidence="7 8">
    <name type="scientific">Thioflavicoccus mobilis 8321</name>
    <dbReference type="NCBI Taxonomy" id="765912"/>
    <lineage>
        <taxon>Bacteria</taxon>
        <taxon>Pseudomonadati</taxon>
        <taxon>Pseudomonadota</taxon>
        <taxon>Gammaproteobacteria</taxon>
        <taxon>Chromatiales</taxon>
        <taxon>Chromatiaceae</taxon>
        <taxon>Thioflavicoccus</taxon>
    </lineage>
</organism>
<feature type="binding site" evidence="5">
    <location>
        <begin position="119"/>
        <end position="125"/>
    </location>
    <ligand>
        <name>S-adenosyl-L-methionine</name>
        <dbReference type="ChEBI" id="CHEBI:59789"/>
    </ligand>
</feature>
<dbReference type="HOGENOM" id="CLU_005316_6_1_6"/>
<dbReference type="Pfam" id="PF01189">
    <property type="entry name" value="Methyltr_RsmB-F"/>
    <property type="match status" value="1"/>
</dbReference>
<dbReference type="GO" id="GO:0001510">
    <property type="term" value="P:RNA methylation"/>
    <property type="evidence" value="ECO:0007669"/>
    <property type="project" value="InterPro"/>
</dbReference>
<dbReference type="PANTHER" id="PTHR22808">
    <property type="entry name" value="NCL1 YEAST -RELATED NOL1/NOP2/FMU SUN DOMAIN-CONTAINING"/>
    <property type="match status" value="1"/>
</dbReference>
<dbReference type="GO" id="GO:0003723">
    <property type="term" value="F:RNA binding"/>
    <property type="evidence" value="ECO:0007669"/>
    <property type="project" value="UniProtKB-UniRule"/>
</dbReference>
<dbReference type="OrthoDB" id="9810297at2"/>